<keyword evidence="4" id="KW-1185">Reference proteome</keyword>
<dbReference type="Pfam" id="PF06687">
    <property type="entry name" value="SUR7"/>
    <property type="match status" value="1"/>
</dbReference>
<dbReference type="Proteomes" id="UP000054383">
    <property type="component" value="Unassembled WGS sequence"/>
</dbReference>
<dbReference type="STRING" id="28573.A0A0U1LQP8"/>
<accession>A0A0U1LQP8</accession>
<dbReference type="GO" id="GO:0032185">
    <property type="term" value="P:septin cytoskeleton organization"/>
    <property type="evidence" value="ECO:0007669"/>
    <property type="project" value="TreeGrafter"/>
</dbReference>
<organism evidence="3 4">
    <name type="scientific">Talaromyces islandicus</name>
    <name type="common">Penicillium islandicum</name>
    <dbReference type="NCBI Taxonomy" id="28573"/>
    <lineage>
        <taxon>Eukaryota</taxon>
        <taxon>Fungi</taxon>
        <taxon>Dikarya</taxon>
        <taxon>Ascomycota</taxon>
        <taxon>Pezizomycotina</taxon>
        <taxon>Eurotiomycetes</taxon>
        <taxon>Eurotiomycetidae</taxon>
        <taxon>Eurotiales</taxon>
        <taxon>Trichocomaceae</taxon>
        <taxon>Talaromyces</taxon>
        <taxon>Talaromyces sect. Islandici</taxon>
    </lineage>
</organism>
<dbReference type="OrthoDB" id="5419460at2759"/>
<proteinExistence type="predicted"/>
<reference evidence="3 4" key="1">
    <citation type="submission" date="2015-04" db="EMBL/GenBank/DDBJ databases">
        <authorList>
            <person name="Syromyatnikov M.Y."/>
            <person name="Popov V.N."/>
        </authorList>
    </citation>
    <scope>NUCLEOTIDE SEQUENCE [LARGE SCALE GENOMIC DNA]</scope>
    <source>
        <strain evidence="3">WF-38-12</strain>
    </source>
</reference>
<feature type="compositionally biased region" description="Basic and acidic residues" evidence="1">
    <location>
        <begin position="212"/>
        <end position="222"/>
    </location>
</feature>
<dbReference type="AlphaFoldDB" id="A0A0U1LQP8"/>
<keyword evidence="2" id="KW-0472">Membrane</keyword>
<evidence type="ECO:0000313" key="3">
    <source>
        <dbReference type="EMBL" id="CRG85692.1"/>
    </source>
</evidence>
<name>A0A0U1LQP8_TALIS</name>
<gene>
    <name evidence="3" type="ORF">PISL3812_02720</name>
</gene>
<dbReference type="PANTHER" id="PTHR36414:SF1">
    <property type="entry name" value="PROTEIN SUR7"/>
    <property type="match status" value="1"/>
</dbReference>
<dbReference type="GO" id="GO:0045121">
    <property type="term" value="C:membrane raft"/>
    <property type="evidence" value="ECO:0007669"/>
    <property type="project" value="TreeGrafter"/>
</dbReference>
<sequence>MAAGRPIFSLLALFFTAGAMLLMFLTLLGGATNHTPLNNIYFLEADTSRIPGAPSTSRWTFWNLCSVRNGKNQCGSVHPCFPFDPPDRRNFGTDTNVPSQFLGTNHYWLLSRFMFPFILIALFFATCSLFLGFVAICTRIGSYLSSLLAWLAWVFQVITTCLMTACFVQGRNHFNSAGDHATLGSKSFGFMWTAVVCLTISTVLYCVGGSRGKAEEGYSGRETRKRGFFGSRRSSTRSRGSFRNKEERKDYA</sequence>
<dbReference type="GO" id="GO:0005938">
    <property type="term" value="C:cell cortex"/>
    <property type="evidence" value="ECO:0007669"/>
    <property type="project" value="TreeGrafter"/>
</dbReference>
<dbReference type="EMBL" id="CVMT01000002">
    <property type="protein sequence ID" value="CRG85692.1"/>
    <property type="molecule type" value="Genomic_DNA"/>
</dbReference>
<dbReference type="GO" id="GO:0006897">
    <property type="term" value="P:endocytosis"/>
    <property type="evidence" value="ECO:0007669"/>
    <property type="project" value="TreeGrafter"/>
</dbReference>
<evidence type="ECO:0000256" key="2">
    <source>
        <dbReference type="SAM" id="Phobius"/>
    </source>
</evidence>
<dbReference type="InterPro" id="IPR009571">
    <property type="entry name" value="SUR7/Rim9-like_fungi"/>
</dbReference>
<dbReference type="GO" id="GO:0030866">
    <property type="term" value="P:cortical actin cytoskeleton organization"/>
    <property type="evidence" value="ECO:0007669"/>
    <property type="project" value="TreeGrafter"/>
</dbReference>
<feature type="transmembrane region" description="Helical" evidence="2">
    <location>
        <begin position="190"/>
        <end position="208"/>
    </location>
</feature>
<keyword evidence="2" id="KW-0812">Transmembrane</keyword>
<dbReference type="PANTHER" id="PTHR36414">
    <property type="entry name" value="PROTEIN SUR7"/>
    <property type="match status" value="1"/>
</dbReference>
<dbReference type="GO" id="GO:0005886">
    <property type="term" value="C:plasma membrane"/>
    <property type="evidence" value="ECO:0007669"/>
    <property type="project" value="InterPro"/>
</dbReference>
<feature type="transmembrane region" description="Helical" evidence="2">
    <location>
        <begin position="148"/>
        <end position="170"/>
    </location>
</feature>
<protein>
    <submittedName>
        <fullName evidence="3">SUR7 family protein FMP45</fullName>
    </submittedName>
</protein>
<feature type="region of interest" description="Disordered" evidence="1">
    <location>
        <begin position="212"/>
        <end position="252"/>
    </location>
</feature>
<dbReference type="Gene3D" id="1.20.140.150">
    <property type="match status" value="1"/>
</dbReference>
<feature type="transmembrane region" description="Helical" evidence="2">
    <location>
        <begin position="7"/>
        <end position="28"/>
    </location>
</feature>
<evidence type="ECO:0000256" key="1">
    <source>
        <dbReference type="SAM" id="MobiDB-lite"/>
    </source>
</evidence>
<dbReference type="GO" id="GO:0031505">
    <property type="term" value="P:fungal-type cell wall organization"/>
    <property type="evidence" value="ECO:0007669"/>
    <property type="project" value="TreeGrafter"/>
</dbReference>
<evidence type="ECO:0000313" key="4">
    <source>
        <dbReference type="Proteomes" id="UP000054383"/>
    </source>
</evidence>
<feature type="compositionally biased region" description="Basic and acidic residues" evidence="1">
    <location>
        <begin position="243"/>
        <end position="252"/>
    </location>
</feature>
<dbReference type="OMA" id="FMWTAVA"/>
<keyword evidence="2" id="KW-1133">Transmembrane helix</keyword>
<feature type="transmembrane region" description="Helical" evidence="2">
    <location>
        <begin position="113"/>
        <end position="136"/>
    </location>
</feature>